<dbReference type="Pfam" id="PF00583">
    <property type="entry name" value="Acetyltransf_1"/>
    <property type="match status" value="1"/>
</dbReference>
<dbReference type="AlphaFoldDB" id="A0A1X9LKK2"/>
<dbReference type="FunFam" id="3.40.630.30:FF:000026">
    <property type="entry name" value="Phosphinothricin acetyltransferase"/>
    <property type="match status" value="1"/>
</dbReference>
<evidence type="ECO:0000256" key="2">
    <source>
        <dbReference type="ARBA" id="ARBA00023315"/>
    </source>
</evidence>
<comment type="catalytic activity">
    <reaction evidence="4">
        <text>L-methionine sulfone + acetyl-CoA = N-acetyl-L-methionine sulfone + CoA + H(+)</text>
        <dbReference type="Rhea" id="RHEA:47656"/>
        <dbReference type="ChEBI" id="CHEBI:15378"/>
        <dbReference type="ChEBI" id="CHEBI:57287"/>
        <dbReference type="ChEBI" id="CHEBI:57288"/>
        <dbReference type="ChEBI" id="CHEBI:87824"/>
        <dbReference type="ChEBI" id="CHEBI:87825"/>
    </reaction>
</comment>
<keyword evidence="2" id="KW-0012">Acyltransferase</keyword>
<evidence type="ECO:0000256" key="3">
    <source>
        <dbReference type="ARBA" id="ARBA00050603"/>
    </source>
</evidence>
<protein>
    <submittedName>
        <fullName evidence="5">GNAT family N-acetyltransferase</fullName>
    </submittedName>
</protein>
<dbReference type="EMBL" id="CP020715">
    <property type="protein sequence ID" value="ARJ04461.1"/>
    <property type="molecule type" value="Genomic_DNA"/>
</dbReference>
<dbReference type="PANTHER" id="PTHR43072:SF23">
    <property type="entry name" value="UPF0039 PROTEIN C11D3.02C"/>
    <property type="match status" value="1"/>
</dbReference>
<gene>
    <name evidence="5" type="ORF">B5808_03905</name>
</gene>
<organism evidence="5 6">
    <name type="scientific">Cnuibacter physcomitrellae</name>
    <dbReference type="NCBI Taxonomy" id="1619308"/>
    <lineage>
        <taxon>Bacteria</taxon>
        <taxon>Bacillati</taxon>
        <taxon>Actinomycetota</taxon>
        <taxon>Actinomycetes</taxon>
        <taxon>Micrococcales</taxon>
        <taxon>Microbacteriaceae</taxon>
        <taxon>Cnuibacter</taxon>
    </lineage>
</organism>
<evidence type="ECO:0000313" key="6">
    <source>
        <dbReference type="Proteomes" id="UP000192775"/>
    </source>
</evidence>
<dbReference type="InterPro" id="IPR016181">
    <property type="entry name" value="Acyl_CoA_acyltransferase"/>
</dbReference>
<sequence>MRIETATLEHVAEITTIYNDAVLTTTAVWIDSPVGIADRRAWFEDRQRLAFPVLVALDEHDAVVGYATFGPWRPHEGYRHTVEHSVYVRGDQRGRGVGRMLMVALIDLARGAGIHAMIGAITSDNVASLRLHESLGFEHGGTLRQVGAKFGQWLDLALLQLILDEAPAPLR</sequence>
<dbReference type="PROSITE" id="PS51186">
    <property type="entry name" value="GNAT"/>
    <property type="match status" value="1"/>
</dbReference>
<keyword evidence="6" id="KW-1185">Reference proteome</keyword>
<evidence type="ECO:0000313" key="5">
    <source>
        <dbReference type="EMBL" id="ARJ04461.1"/>
    </source>
</evidence>
<dbReference type="Proteomes" id="UP000192775">
    <property type="component" value="Chromosome"/>
</dbReference>
<proteinExistence type="predicted"/>
<accession>A0A1X9LKK2</accession>
<comment type="catalytic activity">
    <reaction evidence="3">
        <text>L-methionine sulfoximine + acetyl-CoA = N-acetyl-L-methionine sulfoximine + CoA + H(+)</text>
        <dbReference type="Rhea" id="RHEA:47660"/>
        <dbReference type="ChEBI" id="CHEBI:15378"/>
        <dbReference type="ChEBI" id="CHEBI:57287"/>
        <dbReference type="ChEBI" id="CHEBI:57288"/>
        <dbReference type="ChEBI" id="CHEBI:87826"/>
        <dbReference type="ChEBI" id="CHEBI:87827"/>
    </reaction>
</comment>
<dbReference type="RefSeq" id="WP_085018589.1">
    <property type="nucleotide sequence ID" value="NZ_BMHD01000001.1"/>
</dbReference>
<dbReference type="InterPro" id="IPR000182">
    <property type="entry name" value="GNAT_dom"/>
</dbReference>
<reference evidence="5 6" key="1">
    <citation type="submission" date="2017-04" db="EMBL/GenBank/DDBJ databases">
        <authorList>
            <person name="Afonso C.L."/>
            <person name="Miller P.J."/>
            <person name="Scott M.A."/>
            <person name="Spackman E."/>
            <person name="Goraichik I."/>
            <person name="Dimitrov K.M."/>
            <person name="Suarez D.L."/>
            <person name="Swayne D.E."/>
        </authorList>
    </citation>
    <scope>NUCLEOTIDE SEQUENCE [LARGE SCALE GENOMIC DNA]</scope>
    <source>
        <strain evidence="6">XA(T)</strain>
    </source>
</reference>
<dbReference type="CDD" id="cd04301">
    <property type="entry name" value="NAT_SF"/>
    <property type="match status" value="1"/>
</dbReference>
<dbReference type="PANTHER" id="PTHR43072">
    <property type="entry name" value="N-ACETYLTRANSFERASE"/>
    <property type="match status" value="1"/>
</dbReference>
<keyword evidence="1 5" id="KW-0808">Transferase</keyword>
<evidence type="ECO:0000256" key="4">
    <source>
        <dbReference type="ARBA" id="ARBA00051334"/>
    </source>
</evidence>
<dbReference type="GO" id="GO:0016747">
    <property type="term" value="F:acyltransferase activity, transferring groups other than amino-acyl groups"/>
    <property type="evidence" value="ECO:0007669"/>
    <property type="project" value="InterPro"/>
</dbReference>
<dbReference type="SUPFAM" id="SSF55729">
    <property type="entry name" value="Acyl-CoA N-acyltransferases (Nat)"/>
    <property type="match status" value="1"/>
</dbReference>
<name>A0A1X9LKK2_9MICO</name>
<dbReference type="KEGG" id="cphy:B5808_03905"/>
<dbReference type="Gene3D" id="3.40.630.30">
    <property type="match status" value="1"/>
</dbReference>
<dbReference type="STRING" id="1619308.B5808_03905"/>
<evidence type="ECO:0000256" key="1">
    <source>
        <dbReference type="ARBA" id="ARBA00022679"/>
    </source>
</evidence>